<keyword evidence="3" id="KW-1185">Reference proteome</keyword>
<dbReference type="Pfam" id="PF00069">
    <property type="entry name" value="Pkinase"/>
    <property type="match status" value="1"/>
</dbReference>
<sequence>VKVHDFYVTPTKAYIVMELLKGGDMLEHVIESEEGRLSENVAAGCVKALLSGLAEMHRVAYVHRDIKLENLLFAGENCEPETLRIADFGFARKMTSSRSTLSEQCGTPGYVAPEIITGQCYTPAVDCWAAGVVLYAAVVGRFPFDAGEDTQASFRMIAEGRVHEIPASSGVSDDAKDLIARLLTVDPVTRFTAEEALGHPWIVKHTSS</sequence>
<dbReference type="OrthoDB" id="514990at2759"/>
<evidence type="ECO:0000313" key="2">
    <source>
        <dbReference type="EMBL" id="EEH57566.1"/>
    </source>
</evidence>
<feature type="non-terminal residue" evidence="2">
    <location>
        <position position="1"/>
    </location>
</feature>
<feature type="non-terminal residue" evidence="2">
    <location>
        <position position="208"/>
    </location>
</feature>
<dbReference type="InterPro" id="IPR011009">
    <property type="entry name" value="Kinase-like_dom_sf"/>
</dbReference>
<dbReference type="GeneID" id="9683020"/>
<dbReference type="SMART" id="SM00220">
    <property type="entry name" value="S_TKc"/>
    <property type="match status" value="1"/>
</dbReference>
<dbReference type="RefSeq" id="XP_003057615.1">
    <property type="nucleotide sequence ID" value="XM_003057569.1"/>
</dbReference>
<reference evidence="2 3" key="1">
    <citation type="journal article" date="2009" name="Science">
        <title>Green evolution and dynamic adaptations revealed by genomes of the marine picoeukaryotes Micromonas.</title>
        <authorList>
            <person name="Worden A.Z."/>
            <person name="Lee J.H."/>
            <person name="Mock T."/>
            <person name="Rouze P."/>
            <person name="Simmons M.P."/>
            <person name="Aerts A.L."/>
            <person name="Allen A.E."/>
            <person name="Cuvelier M.L."/>
            <person name="Derelle E."/>
            <person name="Everett M.V."/>
            <person name="Foulon E."/>
            <person name="Grimwood J."/>
            <person name="Gundlach H."/>
            <person name="Henrissat B."/>
            <person name="Napoli C."/>
            <person name="McDonald S.M."/>
            <person name="Parker M.S."/>
            <person name="Rombauts S."/>
            <person name="Salamov A."/>
            <person name="Von Dassow P."/>
            <person name="Badger J.H."/>
            <person name="Coutinho P.M."/>
            <person name="Demir E."/>
            <person name="Dubchak I."/>
            <person name="Gentemann C."/>
            <person name="Eikrem W."/>
            <person name="Gready J.E."/>
            <person name="John U."/>
            <person name="Lanier W."/>
            <person name="Lindquist E.A."/>
            <person name="Lucas S."/>
            <person name="Mayer K.F."/>
            <person name="Moreau H."/>
            <person name="Not F."/>
            <person name="Otillar R."/>
            <person name="Panaud O."/>
            <person name="Pangilinan J."/>
            <person name="Paulsen I."/>
            <person name="Piegu B."/>
            <person name="Poliakov A."/>
            <person name="Robbens S."/>
            <person name="Schmutz J."/>
            <person name="Toulza E."/>
            <person name="Wyss T."/>
            <person name="Zelensky A."/>
            <person name="Zhou K."/>
            <person name="Armbrust E.V."/>
            <person name="Bhattacharya D."/>
            <person name="Goodenough U.W."/>
            <person name="Van de Peer Y."/>
            <person name="Grigoriev I.V."/>
        </authorList>
    </citation>
    <scope>NUCLEOTIDE SEQUENCE [LARGE SCALE GENOMIC DNA]</scope>
    <source>
        <strain evidence="2 3">CCMP1545</strain>
    </source>
</reference>
<dbReference type="InterPro" id="IPR008271">
    <property type="entry name" value="Ser/Thr_kinase_AS"/>
</dbReference>
<proteinExistence type="predicted"/>
<evidence type="ECO:0000259" key="1">
    <source>
        <dbReference type="PROSITE" id="PS50011"/>
    </source>
</evidence>
<evidence type="ECO:0000313" key="3">
    <source>
        <dbReference type="Proteomes" id="UP000001876"/>
    </source>
</evidence>
<dbReference type="EMBL" id="GG663738">
    <property type="protein sequence ID" value="EEH57566.1"/>
    <property type="molecule type" value="Genomic_DNA"/>
</dbReference>
<gene>
    <name evidence="2" type="ORF">MICPUCDRAFT_11069</name>
</gene>
<dbReference type="STRING" id="564608.C1MPN7"/>
<dbReference type="PROSITE" id="PS00108">
    <property type="entry name" value="PROTEIN_KINASE_ST"/>
    <property type="match status" value="1"/>
</dbReference>
<dbReference type="OMA" id="MGRGYNE"/>
<dbReference type="KEGG" id="mpp:MICPUCDRAFT_11069"/>
<dbReference type="PROSITE" id="PS50011">
    <property type="entry name" value="PROTEIN_KINASE_DOM"/>
    <property type="match status" value="1"/>
</dbReference>
<dbReference type="GO" id="GO:0004672">
    <property type="term" value="F:protein kinase activity"/>
    <property type="evidence" value="ECO:0007669"/>
    <property type="project" value="InterPro"/>
</dbReference>
<dbReference type="InterPro" id="IPR000719">
    <property type="entry name" value="Prot_kinase_dom"/>
</dbReference>
<name>C1MPN7_MICPC</name>
<dbReference type="eggNOG" id="KOG0032">
    <property type="taxonomic scope" value="Eukaryota"/>
</dbReference>
<organism evidence="3">
    <name type="scientific">Micromonas pusilla (strain CCMP1545)</name>
    <name type="common">Picoplanktonic green alga</name>
    <dbReference type="NCBI Taxonomy" id="564608"/>
    <lineage>
        <taxon>Eukaryota</taxon>
        <taxon>Viridiplantae</taxon>
        <taxon>Chlorophyta</taxon>
        <taxon>Mamiellophyceae</taxon>
        <taxon>Mamiellales</taxon>
        <taxon>Mamiellaceae</taxon>
        <taxon>Micromonas</taxon>
    </lineage>
</organism>
<dbReference type="SUPFAM" id="SSF56112">
    <property type="entry name" value="Protein kinase-like (PK-like)"/>
    <property type="match status" value="1"/>
</dbReference>
<dbReference type="AlphaFoldDB" id="C1MPN7"/>
<dbReference type="GO" id="GO:0005524">
    <property type="term" value="F:ATP binding"/>
    <property type="evidence" value="ECO:0007669"/>
    <property type="project" value="InterPro"/>
</dbReference>
<dbReference type="Gene3D" id="1.10.510.10">
    <property type="entry name" value="Transferase(Phosphotransferase) domain 1"/>
    <property type="match status" value="1"/>
</dbReference>
<accession>C1MPN7</accession>
<protein>
    <submittedName>
        <fullName evidence="2">Predicted protein</fullName>
    </submittedName>
</protein>
<feature type="domain" description="Protein kinase" evidence="1">
    <location>
        <begin position="1"/>
        <end position="202"/>
    </location>
</feature>
<dbReference type="Proteomes" id="UP000001876">
    <property type="component" value="Unassembled WGS sequence"/>
</dbReference>
<dbReference type="PANTHER" id="PTHR24347">
    <property type="entry name" value="SERINE/THREONINE-PROTEIN KINASE"/>
    <property type="match status" value="1"/>
</dbReference>